<evidence type="ECO:0000313" key="6">
    <source>
        <dbReference type="Proteomes" id="UP000281406"/>
    </source>
</evidence>
<dbReference type="Gene3D" id="1.25.40.570">
    <property type="match status" value="2"/>
</dbReference>
<dbReference type="OrthoDB" id="10064205at2759"/>
<feature type="compositionally biased region" description="Basic and acidic residues" evidence="2">
    <location>
        <begin position="415"/>
        <end position="428"/>
    </location>
</feature>
<feature type="coiled-coil region" evidence="1">
    <location>
        <begin position="636"/>
        <end position="726"/>
    </location>
</feature>
<dbReference type="SMART" id="SM00753">
    <property type="entry name" value="PAM"/>
    <property type="match status" value="1"/>
</dbReference>
<evidence type="ECO:0000259" key="3">
    <source>
        <dbReference type="Pfam" id="PF01399"/>
    </source>
</evidence>
<dbReference type="InterPro" id="IPR057664">
    <property type="entry name" value="CEP152_PLK4_bind"/>
</dbReference>
<evidence type="ECO:0000256" key="1">
    <source>
        <dbReference type="SAM" id="Coils"/>
    </source>
</evidence>
<dbReference type="GO" id="GO:0007099">
    <property type="term" value="P:centriole replication"/>
    <property type="evidence" value="ECO:0007669"/>
    <property type="project" value="TreeGrafter"/>
</dbReference>
<name>A0A3N0YDB1_ANAGA</name>
<feature type="region of interest" description="Disordered" evidence="2">
    <location>
        <begin position="1661"/>
        <end position="1700"/>
    </location>
</feature>
<dbReference type="Pfam" id="PF01399">
    <property type="entry name" value="PCI"/>
    <property type="match status" value="1"/>
</dbReference>
<dbReference type="PANTHER" id="PTHR10337:SF6">
    <property type="entry name" value="CENTROSOMAL PROTEIN OF 152 KDA"/>
    <property type="match status" value="1"/>
</dbReference>
<keyword evidence="1" id="KW-0175">Coiled coil</keyword>
<feature type="compositionally biased region" description="Polar residues" evidence="2">
    <location>
        <begin position="1662"/>
        <end position="1680"/>
    </location>
</feature>
<dbReference type="Proteomes" id="UP000281406">
    <property type="component" value="Unassembled WGS sequence"/>
</dbReference>
<protein>
    <submittedName>
        <fullName evidence="5">Centrosomal protein of 152 kDa</fullName>
    </submittedName>
</protein>
<evidence type="ECO:0000256" key="2">
    <source>
        <dbReference type="SAM" id="MobiDB-lite"/>
    </source>
</evidence>
<feature type="coiled-coil region" evidence="1">
    <location>
        <begin position="765"/>
        <end position="885"/>
    </location>
</feature>
<feature type="coiled-coil region" evidence="1">
    <location>
        <begin position="942"/>
        <end position="1077"/>
    </location>
</feature>
<feature type="region of interest" description="Disordered" evidence="2">
    <location>
        <begin position="400"/>
        <end position="524"/>
    </location>
</feature>
<accession>A0A3N0YDB1</accession>
<dbReference type="InterPro" id="IPR000717">
    <property type="entry name" value="PCI_dom"/>
</dbReference>
<feature type="domain" description="CEP152 CEP63 binding coiled coil" evidence="4">
    <location>
        <begin position="1564"/>
        <end position="1614"/>
    </location>
</feature>
<feature type="compositionally biased region" description="Polar residues" evidence="2">
    <location>
        <begin position="490"/>
        <end position="501"/>
    </location>
</feature>
<dbReference type="PANTHER" id="PTHR10337">
    <property type="entry name" value="SHC TRANSFORMING PROTEIN"/>
    <property type="match status" value="1"/>
</dbReference>
<feature type="domain" description="PCI" evidence="3">
    <location>
        <begin position="297"/>
        <end position="333"/>
    </location>
</feature>
<dbReference type="InterPro" id="IPR057659">
    <property type="entry name" value="CEP152_CC"/>
</dbReference>
<gene>
    <name evidence="5" type="ORF">DPX16_11883</name>
</gene>
<feature type="coiled-coil region" evidence="1">
    <location>
        <begin position="1437"/>
        <end position="1577"/>
    </location>
</feature>
<keyword evidence="6" id="KW-1185">Reference proteome</keyword>
<feature type="coiled-coil region" evidence="1">
    <location>
        <begin position="1102"/>
        <end position="1182"/>
    </location>
</feature>
<evidence type="ECO:0000313" key="5">
    <source>
        <dbReference type="EMBL" id="ROL43851.1"/>
    </source>
</evidence>
<dbReference type="InterPro" id="IPR051235">
    <property type="entry name" value="CEP152/SHC-Transforming"/>
</dbReference>
<reference evidence="5 6" key="1">
    <citation type="submission" date="2018-10" db="EMBL/GenBank/DDBJ databases">
        <title>Genome assembly for a Yunnan-Guizhou Plateau 3E fish, Anabarilius grahami (Regan), and its evolutionary and genetic applications.</title>
        <authorList>
            <person name="Jiang W."/>
        </authorList>
    </citation>
    <scope>NUCLEOTIDE SEQUENCE [LARGE SCALE GENOMIC DNA]</scope>
    <source>
        <strain evidence="5">AG-KIZ</strain>
        <tissue evidence="5">Muscle</tissue>
    </source>
</reference>
<proteinExistence type="predicted"/>
<dbReference type="Pfam" id="PF25770">
    <property type="entry name" value="CC_CEP63-bind_CEP152"/>
    <property type="match status" value="1"/>
</dbReference>
<feature type="coiled-coil region" evidence="1">
    <location>
        <begin position="1294"/>
        <end position="1405"/>
    </location>
</feature>
<organism evidence="5 6">
    <name type="scientific">Anabarilius grahami</name>
    <name type="common">Kanglang fish</name>
    <name type="synonym">Barilius grahami</name>
    <dbReference type="NCBI Taxonomy" id="495550"/>
    <lineage>
        <taxon>Eukaryota</taxon>
        <taxon>Metazoa</taxon>
        <taxon>Chordata</taxon>
        <taxon>Craniata</taxon>
        <taxon>Vertebrata</taxon>
        <taxon>Euteleostomi</taxon>
        <taxon>Actinopterygii</taxon>
        <taxon>Neopterygii</taxon>
        <taxon>Teleostei</taxon>
        <taxon>Ostariophysi</taxon>
        <taxon>Cypriniformes</taxon>
        <taxon>Xenocyprididae</taxon>
        <taxon>Xenocypridinae</taxon>
        <taxon>Xenocypridinae incertae sedis</taxon>
        <taxon>Anabarilius</taxon>
    </lineage>
</organism>
<sequence length="1931" mass="222408">MSDMEDDFMCDDEEDYDLEYSEDSNSEPNVDLENQYYNSKALKEDDPKAALSSFQKVLELEGEKGEWGFKALKQMIKINFKLTNFPEMMNRYKQLLTYIRSAVTRNYSEKSINSILDYISTSKQMDLLQEFYETTLEALKDAKNDRLWFKTNTKLGKLYLEREEFGKLQKILRQLHQSCQTDDGEDDLKKGTQLLEIYALEIQMYTAQKNNKKLKALYEQSLHIKSAIPHPLIMGVIRECGGKMHLREGEFEKAHTDFFEAFKNYDESGSPRRTTCLKYLVLANMLMKSGINPFDSQEELNIDVADVESLLVQCILDNTIDGRIDQVNQLLELDHQKRGGARYTALDKWTNQLNSLNQAIVSRMSIDFDSAALQTQQEEEEYDQEDYAREQELHKLLTDLPDDMLDDSGDCPSPELDRSTCSHPEDNNRPQQAWNVPQWEPPRPSHEEQYGEYDQGSYHEDYSYKSHTSQTNSHPHHLQTGTEHLPSGWDLQNGQNYQYQSGDYAHSSAGTDESHGTDLSTGDGAEQEAYTHNALHHGAGYHGDEAQGHGEHNNIRNRFQVFDNGGAGNKPTDHYKASYHPHQPSNQPKMFSPQVTSQNGHFDQLQRDFLDATQSEILLYITIQKLGVDTAEGQQLAQLQILNRAQSRQIEELEQKLEDCRRRMRYLEHQFAIVKDEKDGLTVSLKESSALVEEAKEREAQLQGRIRSLEKQIQSLTDREQESVKQQRVAEAAMDSMKQQMMELCRSDTLTRAREQHDRDTTAIREQYEARLLTLQQKLDTQSQSLNEQAEAGQRLLDQVRQLERQREEDQVDRALVINTLTQRLEESQQQCAKLLRTGSVQEMSQLQMKLQQAQSARTISEDINKALQEELTELKEQINLYESAIKHGALSLEPNGDLKNHLSESYMDLGIKKSKWRNGLIHSTPHIAEAGDSNRELKSELQRCLSHLKAKRLKISELQEELRRSQSRAEQLQTQLEQAEKIAQDSKVRESSLEKHLETSHMTAAPHKDLIRLQEERQVLQERVEALEKRNQELKQSEEKVKAANSELCTKMREMIQELDQEKQEAAERAERTQQQYRDDVVNRVRAELTQEHTAHMEQLASQHQQHIQQLQSKLADLSQEVLAVQECYISVCKEKDKLEENLQNKLEEEKRLKEIELKRREESEGALERLRAELERQHQEDVSRLKAQWKTDTQAEIELQVTEQLEEARKSWQQEQETVEGAISRARSRWLQDLNSLPEYKSSLQTEKEEWERLQQQHVQEQVSSAVKAVEERWQDTLRTKCTELELCNSRIGELQEEVLTLSTRLERLSQEQDALIKAELAAARDVWIEDKQEEMSHLGAQLQREQKQKLQAILEQNLEQTDTELQKTLREKEQEWRRRQEIRLQEERQRVLEEVLEDLKEVLQEGVERRGSPDEHKLSRVPGTVRPRVWVNCRESLSQAINQAKQELKKSSEDNLRRVLKETQERHEAEIGLTAQRKQGECSESLAKLQKKNQELQRHLEKACRQLQKTVREHKSNLQKMKALQKEQQAHLKALEELNQTSNAEALSRGSVSQQNLQAGLEEMKEQYMKAVEKIRGDMLRYLQESKERAAELIRTEVLRERQDTARRMRRYYLTCLQELLEDGGQAAGAEKKIINAASKLAAMAKVLETPVAKRKLSRTQNFQGGSDKTDIETNGSPAKVLGAASHGADAHKDGKDKRIHQIYSLTDTNYTSMTAKQKGIKPKGLEPDSLKSAVISGSKNPLTVGQVTQKHTHFAHDSVFNRDVRTPNVTLRKQSREMFMEGFESGRAEPSAVQSFLIEEAPVRDDGQSDWSLTSNGSNFINNIHLTSSYPEPGKPFSMNGPSLGGLDFGSSIGNNSDVTIYKEIVQPESYLKPSVCADRRTNKHIEPVPGSEGHGVRKMCPKSLFSELKVRQQDSGFESPLALLQK</sequence>
<feature type="compositionally biased region" description="Acidic residues" evidence="2">
    <location>
        <begin position="400"/>
        <end position="409"/>
    </location>
</feature>
<comment type="caution">
    <text evidence="5">The sequence shown here is derived from an EMBL/GenBank/DDBJ whole genome shotgun (WGS) entry which is preliminary data.</text>
</comment>
<dbReference type="GO" id="GO:0005813">
    <property type="term" value="C:centrosome"/>
    <property type="evidence" value="ECO:0007669"/>
    <property type="project" value="TreeGrafter"/>
</dbReference>
<dbReference type="Pfam" id="PF25769">
    <property type="entry name" value="PLK4_bind_CEP152"/>
    <property type="match status" value="1"/>
</dbReference>
<evidence type="ECO:0000259" key="4">
    <source>
        <dbReference type="Pfam" id="PF25770"/>
    </source>
</evidence>
<dbReference type="EMBL" id="RJVU01047120">
    <property type="protein sequence ID" value="ROL43851.1"/>
    <property type="molecule type" value="Genomic_DNA"/>
</dbReference>